<reference evidence="2 3" key="1">
    <citation type="submission" date="2016-11" db="EMBL/GenBank/DDBJ databases">
        <title>Networking in microbes: conjugative elements and plasmids in the genus Alteromonas.</title>
        <authorList>
            <person name="Lopez-Perez M."/>
            <person name="Ramon-Marco N."/>
            <person name="Rodriguez-Valera F."/>
        </authorList>
    </citation>
    <scope>NUCLEOTIDE SEQUENCE [LARGE SCALE GENOMIC DNA]</scope>
    <source>
        <strain evidence="2 3">CP48</strain>
    </source>
</reference>
<protein>
    <recommendedName>
        <fullName evidence="1">Lcl C-terminal domain-containing protein</fullName>
    </recommendedName>
</protein>
<dbReference type="RefSeq" id="WP_071952779.1">
    <property type="nucleotide sequence ID" value="NZ_CP018024.1"/>
</dbReference>
<name>A0AAC9NSX3_9ALTE</name>
<feature type="domain" description="Lcl C-terminal" evidence="1">
    <location>
        <begin position="63"/>
        <end position="214"/>
    </location>
</feature>
<accession>A0AAC9NSX3</accession>
<evidence type="ECO:0000313" key="2">
    <source>
        <dbReference type="EMBL" id="APD91129.1"/>
    </source>
</evidence>
<organism evidence="2 3">
    <name type="scientific">Alteromonas mediterranea</name>
    <dbReference type="NCBI Taxonomy" id="314275"/>
    <lineage>
        <taxon>Bacteria</taxon>
        <taxon>Pseudomonadati</taxon>
        <taxon>Pseudomonadota</taxon>
        <taxon>Gammaproteobacteria</taxon>
        <taxon>Alteromonadales</taxon>
        <taxon>Alteromonadaceae</taxon>
        <taxon>Alteromonas/Salinimonas group</taxon>
        <taxon>Alteromonas</taxon>
    </lineage>
</organism>
<dbReference type="Pfam" id="PF07603">
    <property type="entry name" value="Lcl_C"/>
    <property type="match status" value="1"/>
</dbReference>
<proteinExistence type="predicted"/>
<gene>
    <name evidence="2" type="ORF">BM524_15710</name>
</gene>
<evidence type="ECO:0000313" key="3">
    <source>
        <dbReference type="Proteomes" id="UP000182101"/>
    </source>
</evidence>
<evidence type="ECO:0000259" key="1">
    <source>
        <dbReference type="Pfam" id="PF07603"/>
    </source>
</evidence>
<dbReference type="AlphaFoldDB" id="A0AAC9NSX3"/>
<dbReference type="InterPro" id="IPR011460">
    <property type="entry name" value="Lcl_C"/>
</dbReference>
<dbReference type="Proteomes" id="UP000182101">
    <property type="component" value="Chromosome"/>
</dbReference>
<sequence>MLSILLRLTVLGATVFALTHTSTLYGYFAPDSVTSLVKDKPSRFVKINRWGDMIASDEGPWHCVYDRTLDVVWLVGRDDESPFDSYWSYSWFDDEAKVGVEEKGSCYFNERGCDTRHIREQAIKRKVCNLTHWRLPSNEELSELVMPPIKPGGPTIQSAFFPNTRKGDYWTQTQSNDIENPALSYLKEGAVAVSFKHGNSRVLPYRTAAHVMLVADLDEKANLEAFANSHKLKRKVDYFNQ</sequence>
<dbReference type="EMBL" id="CP018024">
    <property type="protein sequence ID" value="APD91129.1"/>
    <property type="molecule type" value="Genomic_DNA"/>
</dbReference>